<proteinExistence type="predicted"/>
<feature type="non-terminal residue" evidence="1">
    <location>
        <position position="1"/>
    </location>
</feature>
<sequence length="141" mass="15135">VQGFGCLAFGFSFSSFPLSPFLLCRRPEAARDFFVGFRSVDLAFIWHCAASRCVRQAALSGLQLSHEEGIGENHSSSASRISRILFHPSVGAERVIGFSLDTLPPVVLDGSVPPMSTLLLPAAFPCLGSFQGGTKWFIGPC</sequence>
<organism evidence="1 2">
    <name type="scientific">Neurospora intermedia</name>
    <dbReference type="NCBI Taxonomy" id="5142"/>
    <lineage>
        <taxon>Eukaryota</taxon>
        <taxon>Fungi</taxon>
        <taxon>Dikarya</taxon>
        <taxon>Ascomycota</taxon>
        <taxon>Pezizomycotina</taxon>
        <taxon>Sordariomycetes</taxon>
        <taxon>Sordariomycetidae</taxon>
        <taxon>Sordariales</taxon>
        <taxon>Sordariaceae</taxon>
        <taxon>Neurospora</taxon>
    </lineage>
</organism>
<comment type="caution">
    <text evidence="1">The sequence shown here is derived from an EMBL/GenBank/DDBJ whole genome shotgun (WGS) entry which is preliminary data.</text>
</comment>
<dbReference type="EMBL" id="JAVLET010000001">
    <property type="protein sequence ID" value="KAL0476122.1"/>
    <property type="molecule type" value="Genomic_DNA"/>
</dbReference>
<protein>
    <submittedName>
        <fullName evidence="1">Uncharacterized protein</fullName>
    </submittedName>
</protein>
<dbReference type="Proteomes" id="UP001451303">
    <property type="component" value="Unassembled WGS sequence"/>
</dbReference>
<gene>
    <name evidence="1" type="ORF">QR685DRAFT_579270</name>
</gene>
<accession>A0ABR3DTY4</accession>
<evidence type="ECO:0000313" key="1">
    <source>
        <dbReference type="EMBL" id="KAL0476122.1"/>
    </source>
</evidence>
<reference evidence="1 2" key="1">
    <citation type="submission" date="2023-09" db="EMBL/GenBank/DDBJ databases">
        <title>Multi-omics analysis of a traditional fermented food reveals byproduct-associated fungal strains for waste-to-food upcycling.</title>
        <authorList>
            <consortium name="Lawrence Berkeley National Laboratory"/>
            <person name="Rekdal V.M."/>
            <person name="Villalobos-Escobedo J.M."/>
            <person name="Rodriguez-Valeron N."/>
            <person name="Garcia M.O."/>
            <person name="Vasquez D.P."/>
            <person name="Damayanti I."/>
            <person name="Sorensen P.M."/>
            <person name="Baidoo E.E."/>
            <person name="De Carvalho A.C."/>
            <person name="Riley R."/>
            <person name="Lipzen A."/>
            <person name="He G."/>
            <person name="Yan M."/>
            <person name="Haridas S."/>
            <person name="Daum C."/>
            <person name="Yoshinaga Y."/>
            <person name="Ng V."/>
            <person name="Grigoriev I.V."/>
            <person name="Munk R."/>
            <person name="Nuraida L."/>
            <person name="Wijaya C.H."/>
            <person name="Morales P.-C."/>
            <person name="Keasling J.D."/>
        </authorList>
    </citation>
    <scope>NUCLEOTIDE SEQUENCE [LARGE SCALE GENOMIC DNA]</scope>
    <source>
        <strain evidence="1 2">FGSC 2613</strain>
    </source>
</reference>
<keyword evidence="2" id="KW-1185">Reference proteome</keyword>
<evidence type="ECO:0000313" key="2">
    <source>
        <dbReference type="Proteomes" id="UP001451303"/>
    </source>
</evidence>
<name>A0ABR3DTY4_NEUIN</name>